<dbReference type="GO" id="GO:0016020">
    <property type="term" value="C:membrane"/>
    <property type="evidence" value="ECO:0007669"/>
    <property type="project" value="UniProtKB-SubCell"/>
</dbReference>
<feature type="domain" description="MARVEL" evidence="6">
    <location>
        <begin position="9"/>
        <end position="142"/>
    </location>
</feature>
<dbReference type="PANTHER" id="PTHR39608">
    <property type="entry name" value="INTEGRAL MEMBRANE PROTEIN (AFU_ORTHOLOGUE AFUA_5G08640)"/>
    <property type="match status" value="1"/>
</dbReference>
<feature type="transmembrane region" description="Helical" evidence="5">
    <location>
        <begin position="73"/>
        <end position="91"/>
    </location>
</feature>
<feature type="transmembrane region" description="Helical" evidence="5">
    <location>
        <begin position="12"/>
        <end position="31"/>
    </location>
</feature>
<organism evidence="7 8">
    <name type="scientific">Metarhizium humberi</name>
    <dbReference type="NCBI Taxonomy" id="2596975"/>
    <lineage>
        <taxon>Eukaryota</taxon>
        <taxon>Fungi</taxon>
        <taxon>Dikarya</taxon>
        <taxon>Ascomycota</taxon>
        <taxon>Pezizomycotina</taxon>
        <taxon>Sordariomycetes</taxon>
        <taxon>Hypocreomycetidae</taxon>
        <taxon>Hypocreales</taxon>
        <taxon>Clavicipitaceae</taxon>
        <taxon>Metarhizium</taxon>
    </lineage>
</organism>
<comment type="subcellular location">
    <subcellularLocation>
        <location evidence="1">Membrane</location>
        <topology evidence="1">Multi-pass membrane protein</topology>
    </subcellularLocation>
</comment>
<sequence length="173" mass="19418">MAAWLKIITMALRIAQLICAVIMVGVASYYIRGLKSEGLGHISRFIFTDVVAVISAFFAFIWLIPFSSNYMNWYIDGIMCVLLAAAFGWQISYTQRECGKATLSDFEQASEGLDKDASTCAKWRALYVFAVISAALWLVSAAVGFFWVKKHVRTAKPTRTAKPMRTAKPRTRR</sequence>
<evidence type="ECO:0000313" key="8">
    <source>
        <dbReference type="Proteomes" id="UP000764110"/>
    </source>
</evidence>
<protein>
    <recommendedName>
        <fullName evidence="6">MARVEL domain-containing protein</fullName>
    </recommendedName>
</protein>
<dbReference type="Proteomes" id="UP000764110">
    <property type="component" value="Unassembled WGS sequence"/>
</dbReference>
<dbReference type="InterPro" id="IPR008253">
    <property type="entry name" value="Marvel"/>
</dbReference>
<evidence type="ECO:0000256" key="2">
    <source>
        <dbReference type="ARBA" id="ARBA00022692"/>
    </source>
</evidence>
<dbReference type="PANTHER" id="PTHR39608:SF1">
    <property type="entry name" value="INTEGRAL MEMBRANE PROTEIN (AFU_ORTHOLOGUE AFUA_5G08640)"/>
    <property type="match status" value="1"/>
</dbReference>
<keyword evidence="4 5" id="KW-0472">Membrane</keyword>
<gene>
    <name evidence="7" type="ORF">MHUMG1_07327</name>
</gene>
<keyword evidence="2 5" id="KW-0812">Transmembrane</keyword>
<evidence type="ECO:0000259" key="6">
    <source>
        <dbReference type="Pfam" id="PF01284"/>
    </source>
</evidence>
<proteinExistence type="predicted"/>
<accession>A0A9P8M748</accession>
<dbReference type="GO" id="GO:0015293">
    <property type="term" value="F:symporter activity"/>
    <property type="evidence" value="ECO:0007669"/>
    <property type="project" value="InterPro"/>
</dbReference>
<comment type="caution">
    <text evidence="7">The sequence shown here is derived from an EMBL/GenBank/DDBJ whole genome shotgun (WGS) entry which is preliminary data.</text>
</comment>
<evidence type="ECO:0000256" key="5">
    <source>
        <dbReference type="SAM" id="Phobius"/>
    </source>
</evidence>
<dbReference type="InterPro" id="IPR036458">
    <property type="entry name" value="Na:dicarbo_symporter_sf"/>
</dbReference>
<keyword evidence="3 5" id="KW-1133">Transmembrane helix</keyword>
<dbReference type="EMBL" id="JACEFI010000014">
    <property type="protein sequence ID" value="KAH0595028.1"/>
    <property type="molecule type" value="Genomic_DNA"/>
</dbReference>
<name>A0A9P8M748_9HYPO</name>
<evidence type="ECO:0000256" key="3">
    <source>
        <dbReference type="ARBA" id="ARBA00022989"/>
    </source>
</evidence>
<feature type="transmembrane region" description="Helical" evidence="5">
    <location>
        <begin position="43"/>
        <end position="66"/>
    </location>
</feature>
<dbReference type="AlphaFoldDB" id="A0A9P8M748"/>
<dbReference type="SUPFAM" id="SSF118215">
    <property type="entry name" value="Proton glutamate symport protein"/>
    <property type="match status" value="1"/>
</dbReference>
<feature type="transmembrane region" description="Helical" evidence="5">
    <location>
        <begin position="125"/>
        <end position="148"/>
    </location>
</feature>
<keyword evidence="8" id="KW-1185">Reference proteome</keyword>
<reference evidence="7 8" key="1">
    <citation type="submission" date="2020-07" db="EMBL/GenBank/DDBJ databases">
        <title>Metarhizium humberi genome.</title>
        <authorList>
            <person name="Lysoe E."/>
        </authorList>
    </citation>
    <scope>NUCLEOTIDE SEQUENCE [LARGE SCALE GENOMIC DNA]</scope>
    <source>
        <strain evidence="7 8">ESALQ1638</strain>
    </source>
</reference>
<evidence type="ECO:0000256" key="4">
    <source>
        <dbReference type="ARBA" id="ARBA00023136"/>
    </source>
</evidence>
<evidence type="ECO:0000313" key="7">
    <source>
        <dbReference type="EMBL" id="KAH0595028.1"/>
    </source>
</evidence>
<dbReference type="Pfam" id="PF01284">
    <property type="entry name" value="MARVEL"/>
    <property type="match status" value="1"/>
</dbReference>
<evidence type="ECO:0000256" key="1">
    <source>
        <dbReference type="ARBA" id="ARBA00004141"/>
    </source>
</evidence>